<dbReference type="OrthoDB" id="6670057at2"/>
<dbReference type="Proteomes" id="UP000306236">
    <property type="component" value="Unassembled WGS sequence"/>
</dbReference>
<proteinExistence type="predicted"/>
<name>A0A4S5BUJ1_9BURK</name>
<sequence length="395" mass="42255">MADTRLMPLAGINNRAEDAALVRGGDSPAVWVREALNVDITETGRLNMRGQVRAVTQTPYKHLWFSALHGDLFGVLGTRWVKIHPDDWSYEELADLGGSWASHCVIDQRVAVAGADGIFVYDGTKAEPLQMHTPGMPAVSDLDGSLPPGDYGVAVSWLRGSLESSVSEVAFGPAQSGGLRVSFPFSLDDSVTGVRLYMTKPGSRELQRVGDYLVSAQAADVVAPPALGGSPEFQHLDAMPSGRFMHHWRGRLLTCTARTLHFSKPMAVHLHDCRHDFVQLPQRITFVAPVEGGIWVGQVDHIVFLSGTQPDDLVVRRLAGQPPIQGSATLVPAEQLGELAGGNAAALWLSANGYVVGTSEGEIVELHRTVLTGIAATAGATVLVGERLLTVLQPA</sequence>
<keyword evidence="2" id="KW-1185">Reference proteome</keyword>
<reference evidence="1 2" key="1">
    <citation type="submission" date="2019-04" db="EMBL/GenBank/DDBJ databases">
        <title>Lampropedia sp YIM MLB12 draf genome.</title>
        <authorList>
            <person name="Wang Y.-X."/>
        </authorList>
    </citation>
    <scope>NUCLEOTIDE SEQUENCE [LARGE SCALE GENOMIC DNA]</scope>
    <source>
        <strain evidence="1 2">YIM MLB12</strain>
    </source>
</reference>
<gene>
    <name evidence="1" type="ORF">E8K88_02525</name>
</gene>
<organism evidence="1 2">
    <name type="scientific">Lampropedia aestuarii</name>
    <dbReference type="NCBI Taxonomy" id="2562762"/>
    <lineage>
        <taxon>Bacteria</taxon>
        <taxon>Pseudomonadati</taxon>
        <taxon>Pseudomonadota</taxon>
        <taxon>Betaproteobacteria</taxon>
        <taxon>Burkholderiales</taxon>
        <taxon>Comamonadaceae</taxon>
        <taxon>Lampropedia</taxon>
    </lineage>
</organism>
<accession>A0A4S5BUJ1</accession>
<dbReference type="EMBL" id="SSWX01000002">
    <property type="protein sequence ID" value="THJ36159.1"/>
    <property type="molecule type" value="Genomic_DNA"/>
</dbReference>
<comment type="caution">
    <text evidence="1">The sequence shown here is derived from an EMBL/GenBank/DDBJ whole genome shotgun (WGS) entry which is preliminary data.</text>
</comment>
<evidence type="ECO:0000313" key="2">
    <source>
        <dbReference type="Proteomes" id="UP000306236"/>
    </source>
</evidence>
<dbReference type="AlphaFoldDB" id="A0A4S5BUJ1"/>
<protein>
    <submittedName>
        <fullName evidence="1">Uncharacterized protein</fullName>
    </submittedName>
</protein>
<dbReference type="RefSeq" id="WP_136405065.1">
    <property type="nucleotide sequence ID" value="NZ_SSWX01000002.1"/>
</dbReference>
<evidence type="ECO:0000313" key="1">
    <source>
        <dbReference type="EMBL" id="THJ36159.1"/>
    </source>
</evidence>